<name>A0ABT6KZV3_9MYCO</name>
<keyword evidence="2" id="KW-1185">Reference proteome</keyword>
<proteinExistence type="predicted"/>
<protein>
    <submittedName>
        <fullName evidence="1">NAD(P)H-dependent flavin oxidoreductase YrpB (Nitropropane dioxygenase family)</fullName>
    </submittedName>
</protein>
<keyword evidence="1" id="KW-0560">Oxidoreductase</keyword>
<reference evidence="1 2" key="1">
    <citation type="submission" date="2023-04" db="EMBL/GenBank/DDBJ databases">
        <title>Forest soil microbial communities from Buena Vista Peninsula, Colon Province, Panama.</title>
        <authorList>
            <person name="Bouskill N."/>
        </authorList>
    </citation>
    <scope>NUCLEOTIDE SEQUENCE [LARGE SCALE GENOMIC DNA]</scope>
    <source>
        <strain evidence="1 2">AC80</strain>
    </source>
</reference>
<dbReference type="Proteomes" id="UP001160130">
    <property type="component" value="Unassembled WGS sequence"/>
</dbReference>
<sequence length="77" mass="7535">MTQNRGMDIADRLKLDVPVCQAGMAGGIAGAPLAAAVAAAGGLGTLGLTPPGRLKSAIVAMRERAPGRAVALTSSPP</sequence>
<dbReference type="GO" id="GO:0051213">
    <property type="term" value="F:dioxygenase activity"/>
    <property type="evidence" value="ECO:0007669"/>
    <property type="project" value="UniProtKB-KW"/>
</dbReference>
<dbReference type="Pfam" id="PF03060">
    <property type="entry name" value="NMO"/>
    <property type="match status" value="1"/>
</dbReference>
<organism evidence="1 2">
    <name type="scientific">Mycolicibacterium frederiksbergense</name>
    <dbReference type="NCBI Taxonomy" id="117567"/>
    <lineage>
        <taxon>Bacteria</taxon>
        <taxon>Bacillati</taxon>
        <taxon>Actinomycetota</taxon>
        <taxon>Actinomycetes</taxon>
        <taxon>Mycobacteriales</taxon>
        <taxon>Mycobacteriaceae</taxon>
        <taxon>Mycolicibacterium</taxon>
    </lineage>
</organism>
<keyword evidence="1" id="KW-0223">Dioxygenase</keyword>
<dbReference type="SUPFAM" id="SSF51412">
    <property type="entry name" value="Inosine monophosphate dehydrogenase (IMPDH)"/>
    <property type="match status" value="1"/>
</dbReference>
<comment type="caution">
    <text evidence="1">The sequence shown here is derived from an EMBL/GenBank/DDBJ whole genome shotgun (WGS) entry which is preliminary data.</text>
</comment>
<evidence type="ECO:0000313" key="1">
    <source>
        <dbReference type="EMBL" id="MDH6195826.1"/>
    </source>
</evidence>
<dbReference type="EMBL" id="JARXVE010000003">
    <property type="protein sequence ID" value="MDH6195826.1"/>
    <property type="molecule type" value="Genomic_DNA"/>
</dbReference>
<evidence type="ECO:0000313" key="2">
    <source>
        <dbReference type="Proteomes" id="UP001160130"/>
    </source>
</evidence>
<accession>A0ABT6KZV3</accession>
<gene>
    <name evidence="1" type="ORF">M2272_002466</name>
</gene>
<dbReference type="InterPro" id="IPR013785">
    <property type="entry name" value="Aldolase_TIM"/>
</dbReference>
<dbReference type="Gene3D" id="3.20.20.70">
    <property type="entry name" value="Aldolase class I"/>
    <property type="match status" value="1"/>
</dbReference>